<dbReference type="AlphaFoldDB" id="A0AAP0SC07"/>
<evidence type="ECO:0000259" key="6">
    <source>
        <dbReference type="Pfam" id="PF05699"/>
    </source>
</evidence>
<dbReference type="InterPro" id="IPR008906">
    <property type="entry name" value="HATC_C_dom"/>
</dbReference>
<evidence type="ECO:0000313" key="7">
    <source>
        <dbReference type="EMBL" id="KAK9291706.1"/>
    </source>
</evidence>
<dbReference type="SUPFAM" id="SSF53098">
    <property type="entry name" value="Ribonuclease H-like"/>
    <property type="match status" value="1"/>
</dbReference>
<dbReference type="GO" id="GO:0008270">
    <property type="term" value="F:zinc ion binding"/>
    <property type="evidence" value="ECO:0007669"/>
    <property type="project" value="UniProtKB-KW"/>
</dbReference>
<accession>A0AAP0SC07</accession>
<comment type="caution">
    <text evidence="7">The sequence shown here is derived from an EMBL/GenBank/DDBJ whole genome shotgun (WGS) entry which is preliminary data.</text>
</comment>
<keyword evidence="8" id="KW-1185">Reference proteome</keyword>
<gene>
    <name evidence="7" type="ORF">L1049_019655</name>
</gene>
<keyword evidence="4" id="KW-0862">Zinc</keyword>
<dbReference type="InterPro" id="IPR012337">
    <property type="entry name" value="RNaseH-like_sf"/>
</dbReference>
<dbReference type="PANTHER" id="PTHR46481">
    <property type="entry name" value="ZINC FINGER BED DOMAIN-CONTAINING PROTEIN 4"/>
    <property type="match status" value="1"/>
</dbReference>
<dbReference type="GO" id="GO:0046983">
    <property type="term" value="F:protein dimerization activity"/>
    <property type="evidence" value="ECO:0007669"/>
    <property type="project" value="InterPro"/>
</dbReference>
<dbReference type="Pfam" id="PF05699">
    <property type="entry name" value="Dimer_Tnp_hAT"/>
    <property type="match status" value="1"/>
</dbReference>
<dbReference type="EMBL" id="JBBPBK010000001">
    <property type="protein sequence ID" value="KAK9291706.1"/>
    <property type="molecule type" value="Genomic_DNA"/>
</dbReference>
<evidence type="ECO:0000256" key="5">
    <source>
        <dbReference type="ARBA" id="ARBA00023242"/>
    </source>
</evidence>
<dbReference type="InterPro" id="IPR052035">
    <property type="entry name" value="ZnF_BED_domain_contain"/>
</dbReference>
<dbReference type="Proteomes" id="UP001415857">
    <property type="component" value="Unassembled WGS sequence"/>
</dbReference>
<comment type="subcellular location">
    <subcellularLocation>
        <location evidence="1">Nucleus</location>
    </subcellularLocation>
</comment>
<keyword evidence="2" id="KW-0479">Metal-binding</keyword>
<keyword evidence="5" id="KW-0539">Nucleus</keyword>
<organism evidence="7 8">
    <name type="scientific">Liquidambar formosana</name>
    <name type="common">Formosan gum</name>
    <dbReference type="NCBI Taxonomy" id="63359"/>
    <lineage>
        <taxon>Eukaryota</taxon>
        <taxon>Viridiplantae</taxon>
        <taxon>Streptophyta</taxon>
        <taxon>Embryophyta</taxon>
        <taxon>Tracheophyta</taxon>
        <taxon>Spermatophyta</taxon>
        <taxon>Magnoliopsida</taxon>
        <taxon>eudicotyledons</taxon>
        <taxon>Gunneridae</taxon>
        <taxon>Pentapetalae</taxon>
        <taxon>Saxifragales</taxon>
        <taxon>Altingiaceae</taxon>
        <taxon>Liquidambar</taxon>
    </lineage>
</organism>
<dbReference type="GO" id="GO:0005634">
    <property type="term" value="C:nucleus"/>
    <property type="evidence" value="ECO:0007669"/>
    <property type="project" value="UniProtKB-SubCell"/>
</dbReference>
<keyword evidence="3" id="KW-0863">Zinc-finger</keyword>
<proteinExistence type="predicted"/>
<protein>
    <recommendedName>
        <fullName evidence="6">HAT C-terminal dimerisation domain-containing protein</fullName>
    </recommendedName>
</protein>
<evidence type="ECO:0000256" key="2">
    <source>
        <dbReference type="ARBA" id="ARBA00022723"/>
    </source>
</evidence>
<evidence type="ECO:0000256" key="3">
    <source>
        <dbReference type="ARBA" id="ARBA00022771"/>
    </source>
</evidence>
<reference evidence="7 8" key="1">
    <citation type="journal article" date="2024" name="Plant J.">
        <title>Genome sequences and population genomics reveal climatic adaptation and genomic divergence between two closely related sweetgum species.</title>
        <authorList>
            <person name="Xu W.Q."/>
            <person name="Ren C.Q."/>
            <person name="Zhang X.Y."/>
            <person name="Comes H.P."/>
            <person name="Liu X.H."/>
            <person name="Li Y.G."/>
            <person name="Kettle C.J."/>
            <person name="Jalonen R."/>
            <person name="Gaisberger H."/>
            <person name="Ma Y.Z."/>
            <person name="Qiu Y.X."/>
        </authorList>
    </citation>
    <scope>NUCLEOTIDE SEQUENCE [LARGE SCALE GENOMIC DNA]</scope>
    <source>
        <strain evidence="7">Hangzhou</strain>
    </source>
</reference>
<sequence length="389" mass="45377">MGIPDPDLKCTQYALNRDKKQSILGFRPVKTEPRVEGGEPLVACTFSVEAYKKAFVEMIIIDELPFNFAVKEGFRRFMHVAQPNLTLPSRTTVAKDCLNIYYNEKKILKHALREQRVCFTTDTWTSIQKLNYMCLTAHYINSDWKVHKKILNFCLAPNHKGDTLDIDDSIVKVRNAVRYVRSSPSRMAKFKNCAEKEAIEFKDQVCLDVPTRWNSTYLMLERALQFRKAFERLEEEDTFFLTKFREDDRDDDRDGRHLKKEDSMLSKSELERYLMDRCEVDGRKFDILGWWKHNSTKYRILSQVACDVLAVHVSTVASEYAFSTGRRVLDPFCSSLSHKIVEALICAQNWMRKSRDSISIRDALDEVEQYEKMETCISNLAFISNAFNL</sequence>
<evidence type="ECO:0000256" key="4">
    <source>
        <dbReference type="ARBA" id="ARBA00022833"/>
    </source>
</evidence>
<evidence type="ECO:0000256" key="1">
    <source>
        <dbReference type="ARBA" id="ARBA00004123"/>
    </source>
</evidence>
<feature type="domain" description="HAT C-terminal dimerisation" evidence="6">
    <location>
        <begin position="269"/>
        <end position="351"/>
    </location>
</feature>
<dbReference type="PANTHER" id="PTHR46481:SF10">
    <property type="entry name" value="ZINC FINGER BED DOMAIN-CONTAINING PROTEIN 39"/>
    <property type="match status" value="1"/>
</dbReference>
<evidence type="ECO:0000313" key="8">
    <source>
        <dbReference type="Proteomes" id="UP001415857"/>
    </source>
</evidence>
<dbReference type="SUPFAM" id="SSF140996">
    <property type="entry name" value="Hermes dimerisation domain"/>
    <property type="match status" value="1"/>
</dbReference>
<name>A0AAP0SC07_LIQFO</name>